<evidence type="ECO:0000256" key="4">
    <source>
        <dbReference type="ARBA" id="ARBA00022691"/>
    </source>
</evidence>
<sequence length="878" mass="100997">MDGHRIFVYQPLKLTENLSVLSDADFLSPKGSTKAANPGVTCDLFFTSQKIFEISANTTDEHMIPLLYRYPDFPARYVRRLKSEFSRAIKMVSVASEISLLPKLLDPVPECQYETAAVRTRDLSHDYSVITFLPATQGSWLPRYSSSFQTSSPDEDIPQFREASEQYQPSAFTSNSKGLFGELYVQDTQKWRQVFVKKSPHITDELLAFPDILRYFPPNHTQRVVAVDRKASTVFFNLFGGKILNQIRLDYYNDLSFLNQQSFRHAVDWFLDIELRRAEHVSDAYRTTLHLDPDAGECAGQRIHRFYFKRLEYNVRFFEFYSEWILQALGVQQPKGLTTSAFLELPLVINGVSRGPLRYYLDHARRVLDPSESGVLSTLPVAFGLGDGHGGNLMVTQENTPHMMYIDYEVSGVHCPFLDMAKSIYNDAFFNVLYADLLCDDVSQINKSGVMASWDFQQGAVHIEYNIDVDTIGKVIALSKLDYVLLPLLESVARDSPWQMKNIEEVLSYGLFCCALLSRRFTARPDVFFLNLALGIRLAEDLKAVLREVFDWDKWHVFNLPSQPLTSIAPHTCIRESIFAEPRIDHHFAYSTVLASSSADKLLIDVGCCMGTDIRKLILDGYPAESILGLDIERSFFNLGHVLYNESRNATGCRFRQADMLDPKFSETNIDLQDAYHFVHTANVIHLFGLKDQEIFFRNLVYLAKPGGRIWGRQVGLQEDEFQSSYKQPDGKGARFTIKEFRNFCLEITRWSLADINFEAQLVFEAILAMQEYFIRSTTGLRGLRDEYSTDIPEEADDMTDDEQYEVDYILDSRTHNGNLQYRVKWAGYKDDPEWYGAENFERAPYRLQEFHFRYSWKPGPPKDLDDWLLRAGDDELT</sequence>
<dbReference type="PANTHER" id="PTHR35897">
    <property type="entry name" value="METHYLTRANSFERASE AUSD"/>
    <property type="match status" value="1"/>
</dbReference>
<dbReference type="Gene3D" id="3.40.50.150">
    <property type="entry name" value="Vaccinia Virus protein VP39"/>
    <property type="match status" value="1"/>
</dbReference>
<dbReference type="EMBL" id="JACBAF010001684">
    <property type="protein sequence ID" value="KAF7173992.1"/>
    <property type="molecule type" value="Genomic_DNA"/>
</dbReference>
<reference evidence="7" key="1">
    <citation type="submission" date="2020-06" db="EMBL/GenBank/DDBJ databases">
        <title>Draft genome sequences of strains closely related to Aspergillus parafelis and Aspergillus hiratsukae.</title>
        <authorList>
            <person name="Dos Santos R.A.C."/>
            <person name="Rivero-Menendez O."/>
            <person name="Steenwyk J.L."/>
            <person name="Mead M.E."/>
            <person name="Goldman G.H."/>
            <person name="Alastruey-Izquierdo A."/>
            <person name="Rokas A."/>
        </authorList>
    </citation>
    <scope>NUCLEOTIDE SEQUENCE</scope>
    <source>
        <strain evidence="7">CNM-CM6106</strain>
    </source>
</reference>
<dbReference type="Pfam" id="PF00385">
    <property type="entry name" value="Chromo"/>
    <property type="match status" value="1"/>
</dbReference>
<evidence type="ECO:0000313" key="8">
    <source>
        <dbReference type="Proteomes" id="UP000662466"/>
    </source>
</evidence>
<dbReference type="InterPro" id="IPR051654">
    <property type="entry name" value="Meroterpenoid_MTases"/>
</dbReference>
<proteinExistence type="inferred from homology"/>
<name>A0A8H6QLG0_9EURO</name>
<evidence type="ECO:0000313" key="7">
    <source>
        <dbReference type="EMBL" id="KAF7173992.1"/>
    </source>
</evidence>
<comment type="similarity">
    <text evidence="5">Belongs to the class I-like SAM-binding methyltransferase superfamily.</text>
</comment>
<dbReference type="InterPro" id="IPR016197">
    <property type="entry name" value="Chromo-like_dom_sf"/>
</dbReference>
<dbReference type="InterPro" id="IPR023780">
    <property type="entry name" value="Chromo_domain"/>
</dbReference>
<evidence type="ECO:0000256" key="3">
    <source>
        <dbReference type="ARBA" id="ARBA00022679"/>
    </source>
</evidence>
<evidence type="ECO:0000259" key="6">
    <source>
        <dbReference type="PROSITE" id="PS50013"/>
    </source>
</evidence>
<dbReference type="GO" id="GO:0006338">
    <property type="term" value="P:chromatin remodeling"/>
    <property type="evidence" value="ECO:0007669"/>
    <property type="project" value="UniProtKB-ARBA"/>
</dbReference>
<keyword evidence="4" id="KW-0949">S-adenosyl-L-methionine</keyword>
<dbReference type="InterPro" id="IPR000953">
    <property type="entry name" value="Chromo/chromo_shadow_dom"/>
</dbReference>
<accession>A0A8H6QLG0</accession>
<keyword evidence="3" id="KW-0808">Transferase</keyword>
<dbReference type="Gene3D" id="2.40.50.40">
    <property type="match status" value="1"/>
</dbReference>
<dbReference type="InterPro" id="IPR011009">
    <property type="entry name" value="Kinase-like_dom_sf"/>
</dbReference>
<comment type="caution">
    <text evidence="7">The sequence shown here is derived from an EMBL/GenBank/DDBJ whole genome shotgun (WGS) entry which is preliminary data.</text>
</comment>
<evidence type="ECO:0000256" key="5">
    <source>
        <dbReference type="ARBA" id="ARBA00038314"/>
    </source>
</evidence>
<organism evidence="7 8">
    <name type="scientific">Aspergillus hiratsukae</name>
    <dbReference type="NCBI Taxonomy" id="1194566"/>
    <lineage>
        <taxon>Eukaryota</taxon>
        <taxon>Fungi</taxon>
        <taxon>Dikarya</taxon>
        <taxon>Ascomycota</taxon>
        <taxon>Pezizomycotina</taxon>
        <taxon>Eurotiomycetes</taxon>
        <taxon>Eurotiomycetidae</taxon>
        <taxon>Eurotiales</taxon>
        <taxon>Aspergillaceae</taxon>
        <taxon>Aspergillus</taxon>
        <taxon>Aspergillus subgen. Fumigati</taxon>
    </lineage>
</organism>
<dbReference type="PANTHER" id="PTHR35897:SF1">
    <property type="entry name" value="METHYLTRANSFERASE AUSD"/>
    <property type="match status" value="1"/>
</dbReference>
<dbReference type="SUPFAM" id="SSF54160">
    <property type="entry name" value="Chromo domain-like"/>
    <property type="match status" value="1"/>
</dbReference>
<dbReference type="AlphaFoldDB" id="A0A8H6QLG0"/>
<dbReference type="SUPFAM" id="SSF53335">
    <property type="entry name" value="S-adenosyl-L-methionine-dependent methyltransferases"/>
    <property type="match status" value="1"/>
</dbReference>
<protein>
    <recommendedName>
        <fullName evidence="6">Chromo domain-containing protein</fullName>
    </recommendedName>
</protein>
<dbReference type="GO" id="GO:0008757">
    <property type="term" value="F:S-adenosylmethionine-dependent methyltransferase activity"/>
    <property type="evidence" value="ECO:0007669"/>
    <property type="project" value="InterPro"/>
</dbReference>
<evidence type="ECO:0000256" key="1">
    <source>
        <dbReference type="ARBA" id="ARBA00005179"/>
    </source>
</evidence>
<gene>
    <name evidence="7" type="ORF">CNMCM6106_008081</name>
</gene>
<comment type="pathway">
    <text evidence="1">Secondary metabolite biosynthesis.</text>
</comment>
<feature type="domain" description="Chromo" evidence="6">
    <location>
        <begin position="805"/>
        <end position="863"/>
    </location>
</feature>
<dbReference type="PROSITE" id="PS50013">
    <property type="entry name" value="CHROMO_2"/>
    <property type="match status" value="1"/>
</dbReference>
<dbReference type="Proteomes" id="UP000662466">
    <property type="component" value="Unassembled WGS sequence"/>
</dbReference>
<comment type="subunit">
    <text evidence="2">Component of the NuA4 histone acetyltransferase complex.</text>
</comment>
<dbReference type="CDD" id="cd00024">
    <property type="entry name" value="CD_CSD"/>
    <property type="match status" value="1"/>
</dbReference>
<dbReference type="Pfam" id="PF08241">
    <property type="entry name" value="Methyltransf_11"/>
    <property type="match status" value="1"/>
</dbReference>
<dbReference type="InterPro" id="IPR013216">
    <property type="entry name" value="Methyltransf_11"/>
</dbReference>
<evidence type="ECO:0000256" key="2">
    <source>
        <dbReference type="ARBA" id="ARBA00011353"/>
    </source>
</evidence>
<dbReference type="SMART" id="SM00298">
    <property type="entry name" value="CHROMO"/>
    <property type="match status" value="1"/>
</dbReference>
<dbReference type="InterPro" id="IPR029063">
    <property type="entry name" value="SAM-dependent_MTases_sf"/>
</dbReference>
<dbReference type="SUPFAM" id="SSF56112">
    <property type="entry name" value="Protein kinase-like (PK-like)"/>
    <property type="match status" value="1"/>
</dbReference>
<dbReference type="CDD" id="cd02440">
    <property type="entry name" value="AdoMet_MTases"/>
    <property type="match status" value="1"/>
</dbReference>